<evidence type="ECO:0000256" key="1">
    <source>
        <dbReference type="ARBA" id="ARBA00022723"/>
    </source>
</evidence>
<dbReference type="InterPro" id="IPR050659">
    <property type="entry name" value="Peptidase_M24B"/>
</dbReference>
<dbReference type="PANTHER" id="PTHR46112">
    <property type="entry name" value="AMINOPEPTIDASE"/>
    <property type="match status" value="1"/>
</dbReference>
<dbReference type="GO" id="GO:0046872">
    <property type="term" value="F:metal ion binding"/>
    <property type="evidence" value="ECO:0007669"/>
    <property type="project" value="UniProtKB-KW"/>
</dbReference>
<dbReference type="PROSITE" id="PS00491">
    <property type="entry name" value="PROLINE_PEPTIDASE"/>
    <property type="match status" value="1"/>
</dbReference>
<evidence type="ECO:0000259" key="4">
    <source>
        <dbReference type="Pfam" id="PF00557"/>
    </source>
</evidence>
<protein>
    <submittedName>
        <fullName evidence="5">Xaa-Pro dipeptidase</fullName>
    </submittedName>
</protein>
<accession>A0A2N5ZLH5</accession>
<evidence type="ECO:0000313" key="5">
    <source>
        <dbReference type="EMBL" id="PLX19555.1"/>
    </source>
</evidence>
<keyword evidence="1 3" id="KW-0479">Metal-binding</keyword>
<name>A0A2N5ZLH5_MUIH1</name>
<dbReference type="InterPro" id="IPR036005">
    <property type="entry name" value="Creatinase/aminopeptidase-like"/>
</dbReference>
<comment type="caution">
    <text evidence="5">The sequence shown here is derived from an EMBL/GenBank/DDBJ whole genome shotgun (WGS) entry which is preliminary data.</text>
</comment>
<dbReference type="AlphaFoldDB" id="A0A2N5ZLH5"/>
<dbReference type="EMBL" id="PKTG01000025">
    <property type="protein sequence ID" value="PLX19555.1"/>
    <property type="molecule type" value="Genomic_DNA"/>
</dbReference>
<reference evidence="5 6" key="1">
    <citation type="submission" date="2017-11" db="EMBL/GenBank/DDBJ databases">
        <title>Genome-resolved metagenomics identifies genetic mobility, metabolic interactions, and unexpected diversity in perchlorate-reducing communities.</title>
        <authorList>
            <person name="Barnum T.P."/>
            <person name="Figueroa I.A."/>
            <person name="Carlstrom C.I."/>
            <person name="Lucas L.N."/>
            <person name="Engelbrektson A.L."/>
            <person name="Coates J.D."/>
        </authorList>
    </citation>
    <scope>NUCLEOTIDE SEQUENCE [LARGE SCALE GENOMIC DNA]</scope>
    <source>
        <strain evidence="5">BM706</strain>
    </source>
</reference>
<keyword evidence="2" id="KW-0378">Hydrolase</keyword>
<dbReference type="SUPFAM" id="SSF55920">
    <property type="entry name" value="Creatinase/aminopeptidase"/>
    <property type="match status" value="1"/>
</dbReference>
<sequence length="318" mass="35756">MADSTFILIEGNDIKIITNFIYFDHIKENLKENCPDGKLIMFSGADLYDHFSKRRKYYFEAGHMTYSMFEKFKDRSISLLPGGEMIEKVRSCKSEDEIDKIRKAVKITDKTFRDVIKFIKPGKTEKEVSDFIESCQKKYGASKNSFDTIAAFGENASLPHAVVSDTVIKKGKMLKMDYGARYQDYCSDMTRTVFVGKADKRFKEIYGIVLSAQLKAIDAIKPGVKAADIDKVARDYISKKGFGDRFGHSLGHGLGIDVHENPAVSSRSDKKLEEGNVITVEPGIYIPGWGGIRIEDDVVVRKDGPEILTASTKKIIEI</sequence>
<dbReference type="GO" id="GO:0016787">
    <property type="term" value="F:hydrolase activity"/>
    <property type="evidence" value="ECO:0007669"/>
    <property type="project" value="UniProtKB-KW"/>
</dbReference>
<evidence type="ECO:0000256" key="3">
    <source>
        <dbReference type="RuleBase" id="RU000590"/>
    </source>
</evidence>
<organism evidence="5 6">
    <name type="scientific">Muiribacterium halophilum</name>
    <dbReference type="NCBI Taxonomy" id="2053465"/>
    <lineage>
        <taxon>Bacteria</taxon>
        <taxon>Candidatus Muiribacteriota</taxon>
        <taxon>Candidatus Muiribacteriia</taxon>
        <taxon>Candidatus Muiribacteriales</taxon>
        <taxon>Candidatus Muiribacteriaceae</taxon>
        <taxon>Candidatus Muiribacterium</taxon>
    </lineage>
</organism>
<proteinExistence type="inferred from homology"/>
<dbReference type="Proteomes" id="UP000234857">
    <property type="component" value="Unassembled WGS sequence"/>
</dbReference>
<dbReference type="Pfam" id="PF00557">
    <property type="entry name" value="Peptidase_M24"/>
    <property type="match status" value="1"/>
</dbReference>
<evidence type="ECO:0000256" key="2">
    <source>
        <dbReference type="ARBA" id="ARBA00022801"/>
    </source>
</evidence>
<evidence type="ECO:0000313" key="6">
    <source>
        <dbReference type="Proteomes" id="UP000234857"/>
    </source>
</evidence>
<dbReference type="CDD" id="cd01092">
    <property type="entry name" value="APP-like"/>
    <property type="match status" value="1"/>
</dbReference>
<comment type="similarity">
    <text evidence="3">Belongs to the peptidase M24B family.</text>
</comment>
<dbReference type="InterPro" id="IPR001131">
    <property type="entry name" value="Peptidase_M24B_aminopep-P_CS"/>
</dbReference>
<dbReference type="InterPro" id="IPR000994">
    <property type="entry name" value="Pept_M24"/>
</dbReference>
<dbReference type="PANTHER" id="PTHR46112:SF3">
    <property type="entry name" value="AMINOPEPTIDASE YPDF"/>
    <property type="match status" value="1"/>
</dbReference>
<dbReference type="Gene3D" id="3.90.230.10">
    <property type="entry name" value="Creatinase/methionine aminopeptidase superfamily"/>
    <property type="match status" value="1"/>
</dbReference>
<feature type="domain" description="Peptidase M24" evidence="4">
    <location>
        <begin position="100"/>
        <end position="301"/>
    </location>
</feature>
<gene>
    <name evidence="5" type="ORF">C0601_01495</name>
</gene>